<evidence type="ECO:0000313" key="3">
    <source>
        <dbReference type="Proteomes" id="UP001178507"/>
    </source>
</evidence>
<protein>
    <submittedName>
        <fullName evidence="2">Uncharacterized protein</fullName>
    </submittedName>
</protein>
<keyword evidence="3" id="KW-1185">Reference proteome</keyword>
<dbReference type="EMBL" id="CAUJNA010003800">
    <property type="protein sequence ID" value="CAJ1410001.1"/>
    <property type="molecule type" value="Genomic_DNA"/>
</dbReference>
<comment type="caution">
    <text evidence="2">The sequence shown here is derived from an EMBL/GenBank/DDBJ whole genome shotgun (WGS) entry which is preliminary data.</text>
</comment>
<feature type="region of interest" description="Disordered" evidence="1">
    <location>
        <begin position="245"/>
        <end position="287"/>
    </location>
</feature>
<organism evidence="2 3">
    <name type="scientific">Effrenium voratum</name>
    <dbReference type="NCBI Taxonomy" id="2562239"/>
    <lineage>
        <taxon>Eukaryota</taxon>
        <taxon>Sar</taxon>
        <taxon>Alveolata</taxon>
        <taxon>Dinophyceae</taxon>
        <taxon>Suessiales</taxon>
        <taxon>Symbiodiniaceae</taxon>
        <taxon>Effrenium</taxon>
    </lineage>
</organism>
<dbReference type="AlphaFoldDB" id="A0AA36NLV6"/>
<proteinExistence type="predicted"/>
<accession>A0AA36NLV6</accession>
<name>A0AA36NLV6_9DINO</name>
<evidence type="ECO:0000256" key="1">
    <source>
        <dbReference type="SAM" id="MobiDB-lite"/>
    </source>
</evidence>
<sequence length="677" mass="77362">MAGERTMFQWPAMQKGMLQSLMPPLLKWGCEIVWRLYWYRNIPWKPFSYDAMAAMGGVLSLEVLNDFTDYNLALYEPQNFWMQRAIAGHSFVGSINQMETWYMYAMASVDEEGLPWSDGRPWNVQYVRKPPSMEREPMQMVPYGGEDLPHPNATIPSAKGLRLCNGWFPHNGTVLDSAHGWEADSYKCSGAEGQSKVVVKANHSYNISTGPTRLRNLHFQGKTKVQAKERFRPLMPWLRIPTTTTTTTASTTTTTTTTATTSTTTTTTTTTTASTATTSESTPSTTATNPRISFAINHPVFGHDIPVVYAFFRADIKKDAGGRTVWDSNTSLEFPEYFFWTLGASLLHAPAVVLLTDPAASQSLRDRFPASLMSRLHVYDYLRFCDEKVWKLKHVYDKHIREVWGKKEPFEKMNVINFFVLRSWLEQEGVPMASYAEADVAILVPPYLRQGCQGEIAWRTRWDKNKEWQPFGYDAMAVLGGVLSLEVMNDFTDFNLALYEKANFWLQRAIAKHSIVGSINQMETWYMYAMASLDEEGLPWSDGQPWKVQYVRKPPSMEREPMQMVPFKDEFRELPHPNVTLPQTQRLRLCNAWFPHDGFALDAAHGWSANPWVSCGAVGNSRTILDQVNSKFTIMTGNTTLRNLHFQGQSKNQAMKIFEKLMPWLKKRALRRQLGLF</sequence>
<gene>
    <name evidence="2" type="ORF">EVOR1521_LOCUS30952</name>
</gene>
<reference evidence="2" key="1">
    <citation type="submission" date="2023-08" db="EMBL/GenBank/DDBJ databases">
        <authorList>
            <person name="Chen Y."/>
            <person name="Shah S."/>
            <person name="Dougan E. K."/>
            <person name="Thang M."/>
            <person name="Chan C."/>
        </authorList>
    </citation>
    <scope>NUCLEOTIDE SEQUENCE</scope>
</reference>
<evidence type="ECO:0000313" key="2">
    <source>
        <dbReference type="EMBL" id="CAJ1410001.1"/>
    </source>
</evidence>
<dbReference type="Proteomes" id="UP001178507">
    <property type="component" value="Unassembled WGS sequence"/>
</dbReference>